<sequence>VTDTTAEQHGGNVSKVKGQKTRELFLEGLAEHGTISKACMIAGVTRSAYDKWRQRIPEFSERADAIREKALRDGGKEDWDGTFQSFRSKYFGHLSPWFHIKAIEAYENTPPGNVTLILWPPEHGKTTLAEDYFCFKLATNPEFRITVGSEGQDMARKILGRIRSRMEPQGPFPRYVAKYGPFVPQNAQGRKTAQPWGADYFSVYKKNRHDERDYSMVSLGW</sequence>
<feature type="non-terminal residue" evidence="1">
    <location>
        <position position="221"/>
    </location>
</feature>
<dbReference type="EMBL" id="UINC01119598">
    <property type="protein sequence ID" value="SVC93532.1"/>
    <property type="molecule type" value="Genomic_DNA"/>
</dbReference>
<name>A0A382R8K1_9ZZZZ</name>
<evidence type="ECO:0000313" key="1">
    <source>
        <dbReference type="EMBL" id="SVC93532.1"/>
    </source>
</evidence>
<feature type="non-terminal residue" evidence="1">
    <location>
        <position position="1"/>
    </location>
</feature>
<dbReference type="Gene3D" id="3.40.50.300">
    <property type="entry name" value="P-loop containing nucleotide triphosphate hydrolases"/>
    <property type="match status" value="1"/>
</dbReference>
<proteinExistence type="predicted"/>
<protein>
    <recommendedName>
        <fullName evidence="2">Terminase large subunit gp17-like C-terminal domain-containing protein</fullName>
    </recommendedName>
</protein>
<evidence type="ECO:0008006" key="2">
    <source>
        <dbReference type="Google" id="ProtNLM"/>
    </source>
</evidence>
<organism evidence="1">
    <name type="scientific">marine metagenome</name>
    <dbReference type="NCBI Taxonomy" id="408172"/>
    <lineage>
        <taxon>unclassified sequences</taxon>
        <taxon>metagenomes</taxon>
        <taxon>ecological metagenomes</taxon>
    </lineage>
</organism>
<dbReference type="InterPro" id="IPR027417">
    <property type="entry name" value="P-loop_NTPase"/>
</dbReference>
<reference evidence="1" key="1">
    <citation type="submission" date="2018-05" db="EMBL/GenBank/DDBJ databases">
        <authorList>
            <person name="Lanie J.A."/>
            <person name="Ng W.-L."/>
            <person name="Kazmierczak K.M."/>
            <person name="Andrzejewski T.M."/>
            <person name="Davidsen T.M."/>
            <person name="Wayne K.J."/>
            <person name="Tettelin H."/>
            <person name="Glass J.I."/>
            <person name="Rusch D."/>
            <person name="Podicherti R."/>
            <person name="Tsui H.-C.T."/>
            <person name="Winkler M.E."/>
        </authorList>
    </citation>
    <scope>NUCLEOTIDE SEQUENCE</scope>
</reference>
<dbReference type="AlphaFoldDB" id="A0A382R8K1"/>
<gene>
    <name evidence="1" type="ORF">METZ01_LOCUS346386</name>
</gene>
<accession>A0A382R8K1</accession>